<dbReference type="AlphaFoldDB" id="A0A7K3WP16"/>
<feature type="transmembrane region" description="Helical" evidence="11">
    <location>
        <begin position="117"/>
        <end position="140"/>
    </location>
</feature>
<reference evidence="14 15" key="1">
    <citation type="submission" date="2020-02" db="EMBL/GenBank/DDBJ databases">
        <title>Out from the shadows clarifying the taxonomy of the family Cryomorphaceae and related taxa by utilizing the GTDB taxonomic framework.</title>
        <authorList>
            <person name="Bowman J.P."/>
        </authorList>
    </citation>
    <scope>NUCLEOTIDE SEQUENCE [LARGE SCALE GENOMIC DNA]</scope>
    <source>
        <strain evidence="14 15">QSSC 1-22</strain>
    </source>
</reference>
<comment type="subcellular location">
    <subcellularLocation>
        <location evidence="1">Cell membrane</location>
        <topology evidence="1">Multi-pass membrane protein</topology>
    </subcellularLocation>
</comment>
<keyword evidence="3" id="KW-1003">Cell membrane</keyword>
<dbReference type="InterPro" id="IPR036318">
    <property type="entry name" value="FAD-bd_PCMH-like_sf"/>
</dbReference>
<evidence type="ECO:0000256" key="11">
    <source>
        <dbReference type="SAM" id="Phobius"/>
    </source>
</evidence>
<dbReference type="Proteomes" id="UP000486602">
    <property type="component" value="Unassembled WGS sequence"/>
</dbReference>
<dbReference type="EMBL" id="JAAGVY010000010">
    <property type="protein sequence ID" value="NEN23397.1"/>
    <property type="molecule type" value="Genomic_DNA"/>
</dbReference>
<evidence type="ECO:0000259" key="12">
    <source>
        <dbReference type="PROSITE" id="PS51371"/>
    </source>
</evidence>
<sequence>MILLICSALISGSEVAYFSLSPTDMDGLENEKSGSADRAMALLHRPHRLLATILIANNFVNIAIVILSSFILIGGFNFDAYPPWVAVAIQVGVVTFLLLLLGEVIPKVYATSNAMRLIMLMALPLTVMLKVFYPISSLLISSTNLINKRIKKRQSDYSVDELEHALELTKDEQTTPDEEKILKGIVRFGNTDVKQIMKPRTEMVSFDFTTSYAELMDELLDEGFSRVPVYKESLDQVVGILYLKDLLPYSESTDLDWQTLLRAPYFVPENKKLDDLLKEFQSRKVHMAVVVDEYGGTSGIVTLEDIIEEIVGDITDEFDDEDIFYSKLDEQNYIFEGKTPLVDLYKILDISGENFEEAKGESDTLAGFMLELSGRLLVKNEKVNFENYVLTVEAADKRRIKRVKLTLLQTEETEEKEKNR</sequence>
<dbReference type="Gene3D" id="3.30.465.10">
    <property type="match status" value="1"/>
</dbReference>
<evidence type="ECO:0000259" key="13">
    <source>
        <dbReference type="PROSITE" id="PS51846"/>
    </source>
</evidence>
<dbReference type="SMART" id="SM00116">
    <property type="entry name" value="CBS"/>
    <property type="match status" value="2"/>
</dbReference>
<keyword evidence="15" id="KW-1185">Reference proteome</keyword>
<evidence type="ECO:0000313" key="14">
    <source>
        <dbReference type="EMBL" id="NEN23397.1"/>
    </source>
</evidence>
<evidence type="ECO:0000256" key="2">
    <source>
        <dbReference type="ARBA" id="ARBA00006337"/>
    </source>
</evidence>
<dbReference type="InterPro" id="IPR002550">
    <property type="entry name" value="CNNM"/>
</dbReference>
<dbReference type="InterPro" id="IPR000644">
    <property type="entry name" value="CBS_dom"/>
</dbReference>
<dbReference type="InterPro" id="IPR044751">
    <property type="entry name" value="Ion_transp-like_CBS"/>
</dbReference>
<dbReference type="InterPro" id="IPR005170">
    <property type="entry name" value="Transptr-assoc_dom"/>
</dbReference>
<feature type="transmembrane region" description="Helical" evidence="11">
    <location>
        <begin position="49"/>
        <end position="78"/>
    </location>
</feature>
<dbReference type="FunFam" id="3.10.580.10:FF:000002">
    <property type="entry name" value="Magnesium/cobalt efflux protein CorC"/>
    <property type="match status" value="1"/>
</dbReference>
<dbReference type="SUPFAM" id="SSF56176">
    <property type="entry name" value="FAD-binding/transporter-associated domain-like"/>
    <property type="match status" value="1"/>
</dbReference>
<evidence type="ECO:0000256" key="9">
    <source>
        <dbReference type="PROSITE-ProRule" id="PRU00703"/>
    </source>
</evidence>
<dbReference type="Pfam" id="PF03471">
    <property type="entry name" value="CorC_HlyC"/>
    <property type="match status" value="1"/>
</dbReference>
<dbReference type="InterPro" id="IPR019862">
    <property type="entry name" value="Motility-assoc_prot_GldE"/>
</dbReference>
<dbReference type="Pfam" id="PF00571">
    <property type="entry name" value="CBS"/>
    <property type="match status" value="2"/>
</dbReference>
<evidence type="ECO:0000256" key="1">
    <source>
        <dbReference type="ARBA" id="ARBA00004651"/>
    </source>
</evidence>
<evidence type="ECO:0000256" key="3">
    <source>
        <dbReference type="ARBA" id="ARBA00022475"/>
    </source>
</evidence>
<accession>A0A7K3WP16</accession>
<dbReference type="PROSITE" id="PS51371">
    <property type="entry name" value="CBS"/>
    <property type="match status" value="2"/>
</dbReference>
<evidence type="ECO:0000256" key="8">
    <source>
        <dbReference type="ARBA" id="ARBA00023136"/>
    </source>
</evidence>
<name>A0A7K3WP16_9FLAO</name>
<dbReference type="PANTHER" id="PTHR22777">
    <property type="entry name" value="HEMOLYSIN-RELATED"/>
    <property type="match status" value="1"/>
</dbReference>
<dbReference type="Pfam" id="PF01595">
    <property type="entry name" value="CNNM"/>
    <property type="match status" value="1"/>
</dbReference>
<dbReference type="PROSITE" id="PS51846">
    <property type="entry name" value="CNNM"/>
    <property type="match status" value="1"/>
</dbReference>
<evidence type="ECO:0000313" key="15">
    <source>
        <dbReference type="Proteomes" id="UP000486602"/>
    </source>
</evidence>
<dbReference type="SUPFAM" id="SSF54631">
    <property type="entry name" value="CBS-domain pair"/>
    <property type="match status" value="1"/>
</dbReference>
<comment type="caution">
    <text evidence="14">The sequence shown here is derived from an EMBL/GenBank/DDBJ whole genome shotgun (WGS) entry which is preliminary data.</text>
</comment>
<dbReference type="PANTHER" id="PTHR22777:SF32">
    <property type="entry name" value="UPF0053 INNER MEMBRANE PROTEIN YFJD"/>
    <property type="match status" value="1"/>
</dbReference>
<feature type="domain" description="CBS" evidence="12">
    <location>
        <begin position="260"/>
        <end position="317"/>
    </location>
</feature>
<dbReference type="SMART" id="SM01091">
    <property type="entry name" value="CorC_HlyC"/>
    <property type="match status" value="1"/>
</dbReference>
<dbReference type="InterPro" id="IPR016169">
    <property type="entry name" value="FAD-bd_PCMH_sub2"/>
</dbReference>
<keyword evidence="8 10" id="KW-0472">Membrane</keyword>
<evidence type="ECO:0000256" key="10">
    <source>
        <dbReference type="PROSITE-ProRule" id="PRU01193"/>
    </source>
</evidence>
<evidence type="ECO:0000256" key="4">
    <source>
        <dbReference type="ARBA" id="ARBA00022692"/>
    </source>
</evidence>
<gene>
    <name evidence="14" type="primary">gldE</name>
    <name evidence="14" type="ORF">G3O08_07780</name>
</gene>
<feature type="transmembrane region" description="Helical" evidence="11">
    <location>
        <begin position="84"/>
        <end position="105"/>
    </location>
</feature>
<protein>
    <submittedName>
        <fullName evidence="14">Gliding motility-associated protein GldE</fullName>
    </submittedName>
</protein>
<keyword evidence="7 9" id="KW-0129">CBS domain</keyword>
<dbReference type="InterPro" id="IPR046342">
    <property type="entry name" value="CBS_dom_sf"/>
</dbReference>
<organism evidence="14 15">
    <name type="scientific">Cryomorpha ignava</name>
    <dbReference type="NCBI Taxonomy" id="101383"/>
    <lineage>
        <taxon>Bacteria</taxon>
        <taxon>Pseudomonadati</taxon>
        <taxon>Bacteroidota</taxon>
        <taxon>Flavobacteriia</taxon>
        <taxon>Flavobacteriales</taxon>
        <taxon>Cryomorphaceae</taxon>
        <taxon>Cryomorpha</taxon>
    </lineage>
</organism>
<dbReference type="NCBIfam" id="TIGR03520">
    <property type="entry name" value="GldE"/>
    <property type="match status" value="1"/>
</dbReference>
<feature type="domain" description="CBS" evidence="12">
    <location>
        <begin position="197"/>
        <end position="257"/>
    </location>
</feature>
<keyword evidence="4 10" id="KW-0812">Transmembrane</keyword>
<dbReference type="CDD" id="cd04590">
    <property type="entry name" value="CBS_pair_CorC_HlyC_assoc"/>
    <property type="match status" value="1"/>
</dbReference>
<evidence type="ECO:0000256" key="6">
    <source>
        <dbReference type="ARBA" id="ARBA00022989"/>
    </source>
</evidence>
<dbReference type="GO" id="GO:0050660">
    <property type="term" value="F:flavin adenine dinucleotide binding"/>
    <property type="evidence" value="ECO:0007669"/>
    <property type="project" value="InterPro"/>
</dbReference>
<proteinExistence type="inferred from homology"/>
<comment type="similarity">
    <text evidence="2">Belongs to the UPF0053 family.</text>
</comment>
<keyword evidence="5" id="KW-0677">Repeat</keyword>
<dbReference type="Gene3D" id="3.10.580.10">
    <property type="entry name" value="CBS-domain"/>
    <property type="match status" value="1"/>
</dbReference>
<evidence type="ECO:0000256" key="7">
    <source>
        <dbReference type="ARBA" id="ARBA00023122"/>
    </source>
</evidence>
<keyword evidence="6 10" id="KW-1133">Transmembrane helix</keyword>
<dbReference type="GO" id="GO:0005886">
    <property type="term" value="C:plasma membrane"/>
    <property type="evidence" value="ECO:0007669"/>
    <property type="project" value="UniProtKB-SubCell"/>
</dbReference>
<feature type="domain" description="CNNM transmembrane" evidence="13">
    <location>
        <begin position="1"/>
        <end position="178"/>
    </location>
</feature>
<evidence type="ECO:0000256" key="5">
    <source>
        <dbReference type="ARBA" id="ARBA00022737"/>
    </source>
</evidence>